<comment type="caution">
    <text evidence="1">The sequence shown here is derived from an EMBL/GenBank/DDBJ whole genome shotgun (WGS) entry which is preliminary data.</text>
</comment>
<accession>A0AAV5ES95</accession>
<proteinExistence type="predicted"/>
<evidence type="ECO:0000313" key="1">
    <source>
        <dbReference type="EMBL" id="GJN25667.1"/>
    </source>
</evidence>
<protein>
    <submittedName>
        <fullName evidence="1">Uncharacterized protein</fullName>
    </submittedName>
</protein>
<evidence type="ECO:0000313" key="2">
    <source>
        <dbReference type="Proteomes" id="UP001054889"/>
    </source>
</evidence>
<sequence>MSNFACRPWSFPVPSVSPATLQLRRNRWPISRVHQSRGASTTATSDCVAINIKSWWYTNTSWSCAKSSNYPWSCADVQGVSSGNITPPPSSTRTPEPATYYYYMV</sequence>
<reference evidence="1" key="1">
    <citation type="journal article" date="2018" name="DNA Res.">
        <title>Multiple hybrid de novo genome assembly of finger millet, an orphan allotetraploid crop.</title>
        <authorList>
            <person name="Hatakeyama M."/>
            <person name="Aluri S."/>
            <person name="Balachadran M.T."/>
            <person name="Sivarajan S.R."/>
            <person name="Patrignani A."/>
            <person name="Gruter S."/>
            <person name="Poveda L."/>
            <person name="Shimizu-Inatsugi R."/>
            <person name="Baeten J."/>
            <person name="Francoijs K.J."/>
            <person name="Nataraja K.N."/>
            <person name="Reddy Y.A.N."/>
            <person name="Phadnis S."/>
            <person name="Ravikumar R.L."/>
            <person name="Schlapbach R."/>
            <person name="Sreeman S.M."/>
            <person name="Shimizu K.K."/>
        </authorList>
    </citation>
    <scope>NUCLEOTIDE SEQUENCE</scope>
</reference>
<dbReference type="EMBL" id="BQKI01000078">
    <property type="protein sequence ID" value="GJN25667.1"/>
    <property type="molecule type" value="Genomic_DNA"/>
</dbReference>
<dbReference type="Proteomes" id="UP001054889">
    <property type="component" value="Unassembled WGS sequence"/>
</dbReference>
<gene>
    <name evidence="1" type="primary">gb13525</name>
    <name evidence="1" type="ORF">PR202_gb13525</name>
</gene>
<dbReference type="AlphaFoldDB" id="A0AAV5ES95"/>
<keyword evidence="2" id="KW-1185">Reference proteome</keyword>
<organism evidence="1 2">
    <name type="scientific">Eleusine coracana subsp. coracana</name>
    <dbReference type="NCBI Taxonomy" id="191504"/>
    <lineage>
        <taxon>Eukaryota</taxon>
        <taxon>Viridiplantae</taxon>
        <taxon>Streptophyta</taxon>
        <taxon>Embryophyta</taxon>
        <taxon>Tracheophyta</taxon>
        <taxon>Spermatophyta</taxon>
        <taxon>Magnoliopsida</taxon>
        <taxon>Liliopsida</taxon>
        <taxon>Poales</taxon>
        <taxon>Poaceae</taxon>
        <taxon>PACMAD clade</taxon>
        <taxon>Chloridoideae</taxon>
        <taxon>Cynodonteae</taxon>
        <taxon>Eleusininae</taxon>
        <taxon>Eleusine</taxon>
    </lineage>
</organism>
<name>A0AAV5ES95_ELECO</name>
<reference evidence="1" key="2">
    <citation type="submission" date="2021-12" db="EMBL/GenBank/DDBJ databases">
        <title>Resequencing data analysis of finger millet.</title>
        <authorList>
            <person name="Hatakeyama M."/>
            <person name="Aluri S."/>
            <person name="Balachadran M.T."/>
            <person name="Sivarajan S.R."/>
            <person name="Poveda L."/>
            <person name="Shimizu-Inatsugi R."/>
            <person name="Schlapbach R."/>
            <person name="Sreeman S.M."/>
            <person name="Shimizu K.K."/>
        </authorList>
    </citation>
    <scope>NUCLEOTIDE SEQUENCE</scope>
</reference>